<feature type="domain" description="TPM" evidence="2">
    <location>
        <begin position="39"/>
        <end position="162"/>
    </location>
</feature>
<dbReference type="PANTHER" id="PTHR30373:SF2">
    <property type="entry name" value="UPF0603 PROTEIN YGCG"/>
    <property type="match status" value="1"/>
</dbReference>
<dbReference type="RefSeq" id="WP_011952234.1">
    <property type="nucleotide sequence ID" value="NZ_CP059319.1"/>
</dbReference>
<dbReference type="Pfam" id="PF04536">
    <property type="entry name" value="TPM_phosphatase"/>
    <property type="match status" value="1"/>
</dbReference>
<feature type="signal peptide" evidence="1">
    <location>
        <begin position="1"/>
        <end position="22"/>
    </location>
</feature>
<protein>
    <submittedName>
        <fullName evidence="3">TPM domain-containing protein</fullName>
    </submittedName>
</protein>
<feature type="chain" id="PRO_5038021035" evidence="1">
    <location>
        <begin position="23"/>
        <end position="166"/>
    </location>
</feature>
<dbReference type="Gene3D" id="3.10.310.50">
    <property type="match status" value="1"/>
</dbReference>
<evidence type="ECO:0000259" key="2">
    <source>
        <dbReference type="Pfam" id="PF04536"/>
    </source>
</evidence>
<dbReference type="PANTHER" id="PTHR30373">
    <property type="entry name" value="UPF0603 PROTEIN YGCG"/>
    <property type="match status" value="1"/>
</dbReference>
<gene>
    <name evidence="3" type="ORF">HRJ34_26250</name>
</gene>
<reference evidence="3" key="2">
    <citation type="submission" date="2021-04" db="EMBL/GenBank/DDBJ databases">
        <title>Isolation and genomic analysis of the ibuprofen-degrading bacterium Sphingomonas strain MPO218.</title>
        <authorList>
            <person name="Aulestia M."/>
            <person name="Flores A."/>
            <person name="Mangas E.L."/>
            <person name="Perez-Pulido A.J."/>
            <person name="Santero E."/>
            <person name="Camacho E.M."/>
        </authorList>
    </citation>
    <scope>NUCLEOTIDE SEQUENCE</scope>
    <source>
        <strain evidence="3">MPO218</strain>
    </source>
</reference>
<accession>A0A975D2R2</accession>
<dbReference type="InterPro" id="IPR007621">
    <property type="entry name" value="TPM_dom"/>
</dbReference>
<dbReference type="Proteomes" id="UP000664914">
    <property type="component" value="Chromosome"/>
</dbReference>
<evidence type="ECO:0000256" key="1">
    <source>
        <dbReference type="SAM" id="SignalP"/>
    </source>
</evidence>
<organism evidence="3 4">
    <name type="scientific">Rhizorhabdus wittichii</name>
    <dbReference type="NCBI Taxonomy" id="160791"/>
    <lineage>
        <taxon>Bacteria</taxon>
        <taxon>Pseudomonadati</taxon>
        <taxon>Pseudomonadota</taxon>
        <taxon>Alphaproteobacteria</taxon>
        <taxon>Sphingomonadales</taxon>
        <taxon>Sphingomonadaceae</taxon>
        <taxon>Rhizorhabdus</taxon>
    </lineage>
</organism>
<name>A0A975D2R2_9SPHN</name>
<keyword evidence="1" id="KW-0732">Signal</keyword>
<reference evidence="3" key="1">
    <citation type="submission" date="2020-07" db="EMBL/GenBank/DDBJ databases">
        <authorList>
            <person name="Camacho E."/>
        </authorList>
    </citation>
    <scope>NUCLEOTIDE SEQUENCE</scope>
    <source>
        <strain evidence="3">MPO218</strain>
    </source>
</reference>
<evidence type="ECO:0000313" key="3">
    <source>
        <dbReference type="EMBL" id="QTH21756.1"/>
    </source>
</evidence>
<dbReference type="EMBL" id="CP059319">
    <property type="protein sequence ID" value="QTH21756.1"/>
    <property type="molecule type" value="Genomic_DNA"/>
</dbReference>
<sequence>MKRLALSCAALLLVADPMPATAAHWWEAGPPLPAQTGRVTDEARLLPPAVARDIDRRLARLEATTGHQFVVLTVPSLRGQRIEDFGTRVGRSWGVGRKGIDDGVLLIVAPNERKVRIEVGYGLEKALSDPVCATIIRDTILPRFRKGDMAGGISAGVNAIIARIGK</sequence>
<evidence type="ECO:0000313" key="4">
    <source>
        <dbReference type="Proteomes" id="UP000664914"/>
    </source>
</evidence>
<proteinExistence type="predicted"/>
<dbReference type="AlphaFoldDB" id="A0A975D2R2"/>